<dbReference type="SMART" id="SM00686">
    <property type="entry name" value="DM13"/>
    <property type="match status" value="2"/>
</dbReference>
<name>A0A1Y1KDY1_PHOPY</name>
<keyword evidence="9" id="KW-0807">Transducer</keyword>
<dbReference type="PROSITE" id="PS50261">
    <property type="entry name" value="G_PROTEIN_RECEP_F2_4"/>
    <property type="match status" value="1"/>
</dbReference>
<evidence type="ECO:0000256" key="1">
    <source>
        <dbReference type="ARBA" id="ARBA00004127"/>
    </source>
</evidence>
<dbReference type="PROSITE" id="PS51549">
    <property type="entry name" value="DM13"/>
    <property type="match status" value="2"/>
</dbReference>
<keyword evidence="6" id="KW-0297">G-protein coupled receptor</keyword>
<evidence type="ECO:0000259" key="12">
    <source>
        <dbReference type="PROSITE" id="PS50261"/>
    </source>
</evidence>
<dbReference type="InterPro" id="IPR017981">
    <property type="entry name" value="GPCR_2-like_7TM"/>
</dbReference>
<dbReference type="GO" id="GO:0012505">
    <property type="term" value="C:endomembrane system"/>
    <property type="evidence" value="ECO:0007669"/>
    <property type="project" value="UniProtKB-SubCell"/>
</dbReference>
<dbReference type="Pfam" id="PF06652">
    <property type="entry name" value="Methuselah_N"/>
    <property type="match status" value="1"/>
</dbReference>
<dbReference type="PANTHER" id="PTHR46953:SF1">
    <property type="entry name" value="G-PROTEIN COUPLED RECEPTOR MTH-LIKE 1-RELATED"/>
    <property type="match status" value="1"/>
</dbReference>
<evidence type="ECO:0000256" key="6">
    <source>
        <dbReference type="ARBA" id="ARBA00023040"/>
    </source>
</evidence>
<dbReference type="CDD" id="cd15039">
    <property type="entry name" value="7tmB3_Methuselah-like"/>
    <property type="match status" value="1"/>
</dbReference>
<proteinExistence type="inferred from homology"/>
<feature type="domain" description="DM13" evidence="13">
    <location>
        <begin position="57"/>
        <end position="161"/>
    </location>
</feature>
<reference evidence="14" key="1">
    <citation type="journal article" date="2016" name="Sci. Rep.">
        <title>Molecular characterization of firefly nuptial gifts: a multi-omics approach sheds light on postcopulatory sexual selection.</title>
        <authorList>
            <person name="Al-Wathiqui N."/>
            <person name="Fallon T.R."/>
            <person name="South A."/>
            <person name="Weng J.K."/>
            <person name="Lewis S.M."/>
        </authorList>
    </citation>
    <scope>NUCLEOTIDE SEQUENCE</scope>
</reference>
<evidence type="ECO:0000256" key="9">
    <source>
        <dbReference type="ARBA" id="ARBA00023224"/>
    </source>
</evidence>
<keyword evidence="4 11" id="KW-0732">Signal</keyword>
<accession>A0A1Y1KDY1</accession>
<dbReference type="InterPro" id="IPR036272">
    <property type="entry name" value="Methuselah_N_sf"/>
</dbReference>
<organism evidence="14">
    <name type="scientific">Photinus pyralis</name>
    <name type="common">Common eastern firefly</name>
    <name type="synonym">Lampyris pyralis</name>
    <dbReference type="NCBI Taxonomy" id="7054"/>
    <lineage>
        <taxon>Eukaryota</taxon>
        <taxon>Metazoa</taxon>
        <taxon>Ecdysozoa</taxon>
        <taxon>Arthropoda</taxon>
        <taxon>Hexapoda</taxon>
        <taxon>Insecta</taxon>
        <taxon>Pterygota</taxon>
        <taxon>Neoptera</taxon>
        <taxon>Endopterygota</taxon>
        <taxon>Coleoptera</taxon>
        <taxon>Polyphaga</taxon>
        <taxon>Elateriformia</taxon>
        <taxon>Elateroidea</taxon>
        <taxon>Lampyridae</taxon>
        <taxon>Lampyrinae</taxon>
        <taxon>Photinus</taxon>
    </lineage>
</organism>
<evidence type="ECO:0000256" key="4">
    <source>
        <dbReference type="ARBA" id="ARBA00022729"/>
    </source>
</evidence>
<dbReference type="GO" id="GO:0004930">
    <property type="term" value="F:G protein-coupled receptor activity"/>
    <property type="evidence" value="ECO:0007669"/>
    <property type="project" value="UniProtKB-KW"/>
</dbReference>
<evidence type="ECO:0000256" key="5">
    <source>
        <dbReference type="ARBA" id="ARBA00022989"/>
    </source>
</evidence>
<dbReference type="SUPFAM" id="SSF81321">
    <property type="entry name" value="Family A G protein-coupled receptor-like"/>
    <property type="match status" value="1"/>
</dbReference>
<evidence type="ECO:0000256" key="10">
    <source>
        <dbReference type="SAM" id="Phobius"/>
    </source>
</evidence>
<keyword evidence="5 10" id="KW-1133">Transmembrane helix</keyword>
<dbReference type="InterPro" id="IPR000832">
    <property type="entry name" value="GPCR_2_secretin-like"/>
</dbReference>
<evidence type="ECO:0000256" key="8">
    <source>
        <dbReference type="ARBA" id="ARBA00023170"/>
    </source>
</evidence>
<feature type="transmembrane region" description="Helical" evidence="10">
    <location>
        <begin position="493"/>
        <end position="514"/>
    </location>
</feature>
<sequence>MNAFRALFLFACALISHSSTQKASSSPPLAVVPLQTDENSADIETSSTAPFLPITLLPFTQLAHGLRSGPITIIDPRTFFIQDLHYDGKGPDAHFWVGKGTWPSGDGILVRNENQSSLPLPAYTGQNVTITLPGSLTYNKIDYLAMWCITFKHNFGHTFIRRRPSTEYGVQLAPFTRLAHGLRSGPIVAVDKKTFFVSNLHYDGKGPDAHFWAGKGPEPSTDGVLVPDENGSSKSLSEYTGQNVYVTLPGELTTDSIDYFGLWCIQFKQNFGHTTIPKNVTIPEPNGNPLYTHDNRRIIRVQKCCPLNQILLEGGCGSSEQRFNPLMNVHEHNSSHIDDEPIAAESIEFVPFVQPITCSHQKYPLDPEEESFPLMKNGSLMVLNTQNILSMDNYCVETVNLGDEAGSRWVTTAILCFSSGNVPLSSTFFVIYAVGIILSAAALILTALVFLVVKEVRDARGKCIVFYSSSMAVAFICLVSAQFSGIDKTSCRVIAFIVQFFLVSSFTWLTMVSIETYCKIVLHNKEAYTQDGKRLRIYLGVGLLVPLLTLIISLLIDLIPDIPTTVLKPHFGRNSCWFDDSKESLPYFYAPVGIAILVNLMVAILSKITLLHFQKTLRADVNWKTLEGELKPMYRSCVFLLILMTLCWVTEIISSVLQSTEGFWTAIDIINSLQGVIVFIIFVAHRPVSNKLCKKRRKREDAEETQFPLQGRQESLLANGHRETNQDFLTTLHRVDSTELE</sequence>
<feature type="transmembrane region" description="Helical" evidence="10">
    <location>
        <begin position="587"/>
        <end position="613"/>
    </location>
</feature>
<protein>
    <recommendedName>
        <fullName evidence="15">G-protein coupled receptors family 2 profile 2 domain-containing protein</fullName>
    </recommendedName>
</protein>
<dbReference type="Pfam" id="PF00002">
    <property type="entry name" value="7tm_2"/>
    <property type="match status" value="1"/>
</dbReference>
<evidence type="ECO:0000256" key="11">
    <source>
        <dbReference type="SAM" id="SignalP"/>
    </source>
</evidence>
<feature type="transmembrane region" description="Helical" evidence="10">
    <location>
        <begin position="663"/>
        <end position="688"/>
    </location>
</feature>
<feature type="transmembrane region" description="Helical" evidence="10">
    <location>
        <begin position="535"/>
        <end position="556"/>
    </location>
</feature>
<dbReference type="PRINTS" id="PR00249">
    <property type="entry name" value="GPCRSECRETIN"/>
</dbReference>
<evidence type="ECO:0000313" key="14">
    <source>
        <dbReference type="EMBL" id="JAV59692.1"/>
    </source>
</evidence>
<evidence type="ECO:0000256" key="3">
    <source>
        <dbReference type="ARBA" id="ARBA00022692"/>
    </source>
</evidence>
<feature type="signal peptide" evidence="11">
    <location>
        <begin position="1"/>
        <end position="25"/>
    </location>
</feature>
<dbReference type="GO" id="GO:0007166">
    <property type="term" value="P:cell surface receptor signaling pathway"/>
    <property type="evidence" value="ECO:0007669"/>
    <property type="project" value="InterPro"/>
</dbReference>
<comment type="subcellular location">
    <subcellularLocation>
        <location evidence="1">Endomembrane system</location>
        <topology evidence="1">Multi-pass membrane protein</topology>
    </subcellularLocation>
</comment>
<dbReference type="AlphaFoldDB" id="A0A1Y1KDY1"/>
<feature type="chain" id="PRO_5011004584" description="G-protein coupled receptors family 2 profile 2 domain-containing protein" evidence="11">
    <location>
        <begin position="26"/>
        <end position="741"/>
    </location>
</feature>
<dbReference type="GO" id="GO:0016020">
    <property type="term" value="C:membrane"/>
    <property type="evidence" value="ECO:0007669"/>
    <property type="project" value="InterPro"/>
</dbReference>
<keyword evidence="8" id="KW-0675">Receptor</keyword>
<dbReference type="EMBL" id="GEZM01086187">
    <property type="protein sequence ID" value="JAV59692.1"/>
    <property type="molecule type" value="Transcribed_RNA"/>
</dbReference>
<comment type="similarity">
    <text evidence="2">Belongs to the G-protein coupled receptor 2 family. Mth subfamily.</text>
</comment>
<keyword evidence="7 10" id="KW-0472">Membrane</keyword>
<dbReference type="InterPro" id="IPR019545">
    <property type="entry name" value="DM13_domain"/>
</dbReference>
<evidence type="ECO:0000259" key="13">
    <source>
        <dbReference type="PROSITE" id="PS51549"/>
    </source>
</evidence>
<evidence type="ECO:0008006" key="15">
    <source>
        <dbReference type="Google" id="ProtNLM"/>
    </source>
</evidence>
<feature type="transmembrane region" description="Helical" evidence="10">
    <location>
        <begin position="464"/>
        <end position="481"/>
    </location>
</feature>
<feature type="domain" description="G-protein coupled receptors family 2 profile 2" evidence="12">
    <location>
        <begin position="428"/>
        <end position="686"/>
    </location>
</feature>
<dbReference type="InterPro" id="IPR052808">
    <property type="entry name" value="GPCR_Mth-like"/>
</dbReference>
<evidence type="ECO:0000256" key="7">
    <source>
        <dbReference type="ARBA" id="ARBA00023136"/>
    </source>
</evidence>
<feature type="transmembrane region" description="Helical" evidence="10">
    <location>
        <begin position="429"/>
        <end position="452"/>
    </location>
</feature>
<feature type="transmembrane region" description="Helical" evidence="10">
    <location>
        <begin position="634"/>
        <end position="657"/>
    </location>
</feature>
<keyword evidence="3 10" id="KW-0812">Transmembrane</keyword>
<dbReference type="Gene3D" id="2.170.180.11">
    <property type="entry name" value="Methuselah ectodomain, domain 2"/>
    <property type="match status" value="1"/>
</dbReference>
<dbReference type="InterPro" id="IPR023311">
    <property type="entry name" value="Methusela_ecto_dom_2"/>
</dbReference>
<feature type="domain" description="DM13" evidence="13">
    <location>
        <begin position="173"/>
        <end position="277"/>
    </location>
</feature>
<dbReference type="InterPro" id="IPR010596">
    <property type="entry name" value="Methuselah_N_dom"/>
</dbReference>
<dbReference type="PANTHER" id="PTHR46953">
    <property type="entry name" value="G-PROTEIN COUPLED RECEPTOR MTH-LIKE 1-RELATED"/>
    <property type="match status" value="1"/>
</dbReference>
<dbReference type="Pfam" id="PF10517">
    <property type="entry name" value="DM13"/>
    <property type="match status" value="2"/>
</dbReference>
<evidence type="ECO:0000256" key="2">
    <source>
        <dbReference type="ARBA" id="ARBA00008979"/>
    </source>
</evidence>
<dbReference type="SUPFAM" id="SSF63877">
    <property type="entry name" value="Methuselah ectodomain"/>
    <property type="match status" value="1"/>
</dbReference>
<dbReference type="Gene3D" id="1.20.1070.10">
    <property type="entry name" value="Rhodopsin 7-helix transmembrane proteins"/>
    <property type="match status" value="1"/>
</dbReference>